<evidence type="ECO:0000313" key="3">
    <source>
        <dbReference type="Proteomes" id="UP000195139"/>
    </source>
</evidence>
<dbReference type="EMBL" id="NGLE02000001">
    <property type="protein sequence ID" value="MEI5992600.1"/>
    <property type="molecule type" value="Genomic_DNA"/>
</dbReference>
<comment type="caution">
    <text evidence="2">The sequence shown here is derived from an EMBL/GenBank/DDBJ whole genome shotgun (WGS) entry which is preliminary data.</text>
</comment>
<evidence type="ECO:0008006" key="4">
    <source>
        <dbReference type="Google" id="ProtNLM"/>
    </source>
</evidence>
<dbReference type="RefSeq" id="WP_086330147.1">
    <property type="nucleotide sequence ID" value="NZ_NGLE02000001.1"/>
</dbReference>
<dbReference type="InterPro" id="IPR027417">
    <property type="entry name" value="P-loop_NTPase"/>
</dbReference>
<dbReference type="PANTHER" id="PTHR37816">
    <property type="entry name" value="YALI0E33011P"/>
    <property type="match status" value="1"/>
</dbReference>
<protein>
    <recommendedName>
        <fullName evidence="4">DNA topology modulation protein FlaR</fullName>
    </recommendedName>
</protein>
<dbReference type="InterPro" id="IPR031322">
    <property type="entry name" value="Shikimate/glucono_kinase"/>
</dbReference>
<keyword evidence="3" id="KW-1185">Reference proteome</keyword>
<dbReference type="Gene3D" id="3.40.50.300">
    <property type="entry name" value="P-loop containing nucleotide triphosphate hydrolases"/>
    <property type="match status" value="1"/>
</dbReference>
<dbReference type="PANTHER" id="PTHR37816:SF2">
    <property type="entry name" value="DNA TOPOLOGY MODULATION PROTEIN FLAR-RELATED PROTEIN"/>
    <property type="match status" value="1"/>
</dbReference>
<dbReference type="SUPFAM" id="SSF52540">
    <property type="entry name" value="P-loop containing nucleoside triphosphate hydrolases"/>
    <property type="match status" value="1"/>
</dbReference>
<dbReference type="EMBL" id="NGLE01000001">
    <property type="protein sequence ID" value="OTO10532.1"/>
    <property type="molecule type" value="Genomic_DNA"/>
</dbReference>
<evidence type="ECO:0000313" key="1">
    <source>
        <dbReference type="EMBL" id="MEI5992600.1"/>
    </source>
</evidence>
<reference evidence="2" key="1">
    <citation type="submission" date="2017-05" db="EMBL/GenBank/DDBJ databases">
        <title>The Genome Sequence of Enterococcus sp. 4G2_DIV0659.</title>
        <authorList>
            <consortium name="The Broad Institute Genomics Platform"/>
            <consortium name="The Broad Institute Genomic Center for Infectious Diseases"/>
            <person name="Earl A."/>
            <person name="Manson A."/>
            <person name="Schwartman J."/>
            <person name="Gilmore M."/>
            <person name="Abouelleil A."/>
            <person name="Cao P."/>
            <person name="Chapman S."/>
            <person name="Cusick C."/>
            <person name="Shea T."/>
            <person name="Young S."/>
            <person name="Neafsey D."/>
            <person name="Nusbaum C."/>
            <person name="Birren B."/>
        </authorList>
    </citation>
    <scope>NUCLEOTIDE SEQUENCE [LARGE SCALE GENOMIC DNA]</scope>
    <source>
        <strain evidence="2">4G2_DIV0659</strain>
    </source>
</reference>
<reference evidence="1 3" key="2">
    <citation type="submission" date="2018-07" db="EMBL/GenBank/DDBJ databases">
        <title>The Genome Sequence of Enterococcus sp. DIV0659b.</title>
        <authorList>
            <consortium name="The Broad Institute Genomics Platform"/>
            <consortium name="The Broad Institute Genomic Center for Infectious Diseases"/>
            <person name="Earl A."/>
            <person name="Manson A."/>
            <person name="Schwartman J."/>
            <person name="Gilmore M."/>
            <person name="Abouelleil A."/>
            <person name="Cao P."/>
            <person name="Chapman S."/>
            <person name="Cusick C."/>
            <person name="Shea T."/>
            <person name="Young S."/>
            <person name="Neafsey D."/>
            <person name="Nusbaum C."/>
            <person name="Birren B."/>
        </authorList>
    </citation>
    <scope>NUCLEOTIDE SEQUENCE [LARGE SCALE GENOMIC DNA]</scope>
    <source>
        <strain evidence="1 3">4G2_DIV0659</strain>
    </source>
</reference>
<dbReference type="Proteomes" id="UP000195139">
    <property type="component" value="Unassembled WGS sequence"/>
</dbReference>
<dbReference type="Pfam" id="PF01202">
    <property type="entry name" value="SKI"/>
    <property type="match status" value="1"/>
</dbReference>
<gene>
    <name evidence="1" type="ORF">A5880_000122</name>
    <name evidence="2" type="ORF">A5880_001216</name>
</gene>
<dbReference type="OrthoDB" id="1201990at2"/>
<sequence length="172" mass="20316">MKKIMITGPVGSGKTTLARQLAKKKDVPFYELDNLIWQRLAIGDQKRSECESSQLLQEILLQNEWIIEGTTTKDWIEPALSESDVILLLLPPYYLRVYRIITRFIKQTLKKETAHYKPSLHLLVNLFRWNHHFEKKNLLELQKLTADFPEKLVILNDSNPYRSYSKILTRYK</sequence>
<accession>A0A242CL73</accession>
<evidence type="ECO:0000313" key="2">
    <source>
        <dbReference type="EMBL" id="OTO10532.1"/>
    </source>
</evidence>
<dbReference type="InterPro" id="IPR052922">
    <property type="entry name" value="Cytidylate_Kinase-2"/>
</dbReference>
<dbReference type="STRING" id="1834181.A5880_001216"/>
<proteinExistence type="predicted"/>
<organism evidence="2">
    <name type="scientific">Candidatus Enterococcus mansonii</name>
    <dbReference type="NCBI Taxonomy" id="1834181"/>
    <lineage>
        <taxon>Bacteria</taxon>
        <taxon>Bacillati</taxon>
        <taxon>Bacillota</taxon>
        <taxon>Bacilli</taxon>
        <taxon>Lactobacillales</taxon>
        <taxon>Enterococcaceae</taxon>
        <taxon>Enterococcus</taxon>
    </lineage>
</organism>
<name>A0A242CL73_9ENTE</name>
<dbReference type="AlphaFoldDB" id="A0A242CL73"/>